<name>A0ABQ4WJG3_9ASTR</name>
<dbReference type="InterPro" id="IPR005162">
    <property type="entry name" value="Retrotrans_gag_dom"/>
</dbReference>
<dbReference type="EMBL" id="BQNB010008696">
    <property type="protein sequence ID" value="GJS53007.1"/>
    <property type="molecule type" value="Genomic_DNA"/>
</dbReference>
<evidence type="ECO:0000259" key="2">
    <source>
        <dbReference type="Pfam" id="PF03732"/>
    </source>
</evidence>
<dbReference type="Proteomes" id="UP001151760">
    <property type="component" value="Unassembled WGS sequence"/>
</dbReference>
<keyword evidence="3" id="KW-0548">Nucleotidyltransferase</keyword>
<feature type="compositionally biased region" description="Polar residues" evidence="1">
    <location>
        <begin position="9"/>
        <end position="26"/>
    </location>
</feature>
<accession>A0ABQ4WJG3</accession>
<keyword evidence="3" id="KW-0808">Transferase</keyword>
<dbReference type="PANTHER" id="PTHR33223:SF6">
    <property type="entry name" value="CCHC-TYPE DOMAIN-CONTAINING PROTEIN"/>
    <property type="match status" value="1"/>
</dbReference>
<evidence type="ECO:0000313" key="4">
    <source>
        <dbReference type="Proteomes" id="UP001151760"/>
    </source>
</evidence>
<reference evidence="3" key="2">
    <citation type="submission" date="2022-01" db="EMBL/GenBank/DDBJ databases">
        <authorList>
            <person name="Yamashiro T."/>
            <person name="Shiraishi A."/>
            <person name="Satake H."/>
            <person name="Nakayama K."/>
        </authorList>
    </citation>
    <scope>NUCLEOTIDE SEQUENCE</scope>
</reference>
<dbReference type="PANTHER" id="PTHR33223">
    <property type="entry name" value="CCHC-TYPE DOMAIN-CONTAINING PROTEIN"/>
    <property type="match status" value="1"/>
</dbReference>
<gene>
    <name evidence="3" type="ORF">Tco_0626369</name>
</gene>
<protein>
    <submittedName>
        <fullName evidence="3">Reverse transcriptase domain-containing protein</fullName>
    </submittedName>
</protein>
<feature type="compositionally biased region" description="Basic residues" evidence="1">
    <location>
        <begin position="341"/>
        <end position="350"/>
    </location>
</feature>
<dbReference type="Pfam" id="PF03732">
    <property type="entry name" value="Retrotrans_gag"/>
    <property type="match status" value="1"/>
</dbReference>
<sequence>MAPGRRPTVNRNPPVNRSTNRNTPDINSGIDAQMLNQLIATRVAEALAAAAVTHAASTQEETNLRSNTSQNKACTYKEFRAFGISNVAEGDRVKFASSTLLDSALTWWNVYVRSVTLNAAHTTPWNDFKAMFIRKYCPRNEVKQMENELWNLKVKGTNLTTYNQRFQELILLCPEMVPNTDRLLERYIKGLPLNIKGNVTSSKPVDLHEAIEMAQGLMYQVVQELGENSGDKRKWNGNHYNNNNTNNVGNFNQNKRPEMARVFTAGQSIYAANYRCDSRLKGGGNNKNNNNCGLIKVYCLWSVRCRCGKSQMHAHSKNNKSKTDKSLLHLVGSLPMLQPSKRSRKSPRSK</sequence>
<reference evidence="3" key="1">
    <citation type="journal article" date="2022" name="Int. J. Mol. Sci.">
        <title>Draft Genome of Tanacetum Coccineum: Genomic Comparison of Closely Related Tanacetum-Family Plants.</title>
        <authorList>
            <person name="Yamashiro T."/>
            <person name="Shiraishi A."/>
            <person name="Nakayama K."/>
            <person name="Satake H."/>
        </authorList>
    </citation>
    <scope>NUCLEOTIDE SEQUENCE</scope>
</reference>
<feature type="domain" description="Retrotransposon gag" evidence="2">
    <location>
        <begin position="94"/>
        <end position="191"/>
    </location>
</feature>
<keyword evidence="3" id="KW-0695">RNA-directed DNA polymerase</keyword>
<evidence type="ECO:0000256" key="1">
    <source>
        <dbReference type="SAM" id="MobiDB-lite"/>
    </source>
</evidence>
<keyword evidence="4" id="KW-1185">Reference proteome</keyword>
<dbReference type="GO" id="GO:0003964">
    <property type="term" value="F:RNA-directed DNA polymerase activity"/>
    <property type="evidence" value="ECO:0007669"/>
    <property type="project" value="UniProtKB-KW"/>
</dbReference>
<feature type="region of interest" description="Disordered" evidence="1">
    <location>
        <begin position="331"/>
        <end position="350"/>
    </location>
</feature>
<evidence type="ECO:0000313" key="3">
    <source>
        <dbReference type="EMBL" id="GJS53007.1"/>
    </source>
</evidence>
<organism evidence="3 4">
    <name type="scientific">Tanacetum coccineum</name>
    <dbReference type="NCBI Taxonomy" id="301880"/>
    <lineage>
        <taxon>Eukaryota</taxon>
        <taxon>Viridiplantae</taxon>
        <taxon>Streptophyta</taxon>
        <taxon>Embryophyta</taxon>
        <taxon>Tracheophyta</taxon>
        <taxon>Spermatophyta</taxon>
        <taxon>Magnoliopsida</taxon>
        <taxon>eudicotyledons</taxon>
        <taxon>Gunneridae</taxon>
        <taxon>Pentapetalae</taxon>
        <taxon>asterids</taxon>
        <taxon>campanulids</taxon>
        <taxon>Asterales</taxon>
        <taxon>Asteraceae</taxon>
        <taxon>Asteroideae</taxon>
        <taxon>Anthemideae</taxon>
        <taxon>Anthemidinae</taxon>
        <taxon>Tanacetum</taxon>
    </lineage>
</organism>
<proteinExistence type="predicted"/>
<comment type="caution">
    <text evidence="3">The sequence shown here is derived from an EMBL/GenBank/DDBJ whole genome shotgun (WGS) entry which is preliminary data.</text>
</comment>
<feature type="region of interest" description="Disordered" evidence="1">
    <location>
        <begin position="1"/>
        <end position="28"/>
    </location>
</feature>